<keyword evidence="3" id="KW-1185">Reference proteome</keyword>
<evidence type="ECO:0000256" key="1">
    <source>
        <dbReference type="SAM" id="Coils"/>
    </source>
</evidence>
<evidence type="ECO:0000313" key="2">
    <source>
        <dbReference type="EMBL" id="KAI5624581.1"/>
    </source>
</evidence>
<name>A0AAD5FQ53_SILAS</name>
<organism evidence="2 3">
    <name type="scientific">Silurus asotus</name>
    <name type="common">Amur catfish</name>
    <name type="synonym">Parasilurus asotus</name>
    <dbReference type="NCBI Taxonomy" id="30991"/>
    <lineage>
        <taxon>Eukaryota</taxon>
        <taxon>Metazoa</taxon>
        <taxon>Chordata</taxon>
        <taxon>Craniata</taxon>
        <taxon>Vertebrata</taxon>
        <taxon>Euteleostomi</taxon>
        <taxon>Actinopterygii</taxon>
        <taxon>Neopterygii</taxon>
        <taxon>Teleostei</taxon>
        <taxon>Ostariophysi</taxon>
        <taxon>Siluriformes</taxon>
        <taxon>Siluridae</taxon>
        <taxon>Silurus</taxon>
    </lineage>
</organism>
<sequence>MPPKKTTSKAEMENEMPEIHKSLNHLTEELSKVTRQLMKLMGLFDEVKQLRDLIKEKDQTINELEMRIDQFEQYTRMEFIIITGLSVKPRSYAKAAAVGRNVSADADTEDVQSLERQVVTFLRGKDIHLDANNIAACHTLPRKDTKQPAIILRFANRKYKTDLLRQGRKLKGTNVYLNKHLTKRNAEIAREARMLRRNDKINATWMRNCKIFIQLKGSTQEQARVILVRQLK</sequence>
<proteinExistence type="predicted"/>
<gene>
    <name evidence="2" type="ORF">C0J50_15844</name>
</gene>
<dbReference type="EMBL" id="MU551582">
    <property type="protein sequence ID" value="KAI5624581.1"/>
    <property type="molecule type" value="Genomic_DNA"/>
</dbReference>
<feature type="coiled-coil region" evidence="1">
    <location>
        <begin position="9"/>
        <end position="74"/>
    </location>
</feature>
<dbReference type="Proteomes" id="UP001205998">
    <property type="component" value="Unassembled WGS sequence"/>
</dbReference>
<accession>A0AAD5FQ53</accession>
<protein>
    <submittedName>
        <fullName evidence="2">Uncharacterized protein</fullName>
    </submittedName>
</protein>
<feature type="non-terminal residue" evidence="2">
    <location>
        <position position="232"/>
    </location>
</feature>
<evidence type="ECO:0000313" key="3">
    <source>
        <dbReference type="Proteomes" id="UP001205998"/>
    </source>
</evidence>
<comment type="caution">
    <text evidence="2">The sequence shown here is derived from an EMBL/GenBank/DDBJ whole genome shotgun (WGS) entry which is preliminary data.</text>
</comment>
<keyword evidence="1" id="KW-0175">Coiled coil</keyword>
<dbReference type="AlphaFoldDB" id="A0AAD5FQ53"/>
<reference evidence="2" key="1">
    <citation type="submission" date="2018-07" db="EMBL/GenBank/DDBJ databases">
        <title>Comparative genomics of catfishes provides insights into carnivory and benthic adaptation.</title>
        <authorList>
            <person name="Zhang Y."/>
            <person name="Wang D."/>
            <person name="Peng Z."/>
            <person name="Zheng S."/>
            <person name="Shao F."/>
            <person name="Tao W."/>
        </authorList>
    </citation>
    <scope>NUCLEOTIDE SEQUENCE</scope>
    <source>
        <strain evidence="2">Chongqing</strain>
    </source>
</reference>